<sequence>MPLLNIPEHMLLFLAGVGLLQGALLAVLLYFHPKSDRSVNGFLALFIFCISLPVLIPIAQQLFSWQAIIIVEPFTVLGGPFLYLYVRSFKEPITWRKAWPHLAIFPVFVGIACWSWVTVAHQYPPGKEVPEGALRHPLSFIPIMIRFSQRLLYYGLSLRALYLYQHSIRHLFSETSRINLRWVRYLVHGYLVLVLSTIICYIYIRQHPENLGIGILSAGALITIYIYLAAFKGIGQITLWQLMPERNKETLADTLEEAVNLEDDNLPGRVKRKTGLSDTRIQDIAGRILLILESEKLYQETELTLQQLADRLALPPHQLSQAINDGLNKNFYDLINQYRVEEAKRLLLNEANRNYTILSVGFEAGFNSKTTFNTVFKKFTGLTPTAYRDHQKQAALLA</sequence>
<proteinExistence type="predicted"/>
<keyword evidence="1" id="KW-0805">Transcription regulation</keyword>
<feature type="transmembrane region" description="Helical" evidence="4">
    <location>
        <begin position="38"/>
        <end position="59"/>
    </location>
</feature>
<protein>
    <submittedName>
        <fullName evidence="6">AraC family transcriptional regulator</fullName>
    </submittedName>
</protein>
<dbReference type="PANTHER" id="PTHR43280">
    <property type="entry name" value="ARAC-FAMILY TRANSCRIPTIONAL REGULATOR"/>
    <property type="match status" value="1"/>
</dbReference>
<evidence type="ECO:0000256" key="1">
    <source>
        <dbReference type="ARBA" id="ARBA00023015"/>
    </source>
</evidence>
<dbReference type="PROSITE" id="PS00041">
    <property type="entry name" value="HTH_ARAC_FAMILY_1"/>
    <property type="match status" value="1"/>
</dbReference>
<reference evidence="6 7" key="2">
    <citation type="submission" date="2019-09" db="EMBL/GenBank/DDBJ databases">
        <authorList>
            <person name="Jin C."/>
        </authorList>
    </citation>
    <scope>NUCLEOTIDE SEQUENCE [LARGE SCALE GENOMIC DNA]</scope>
    <source>
        <strain evidence="6 7">BN140078</strain>
    </source>
</reference>
<reference evidence="6 7" key="1">
    <citation type="submission" date="2019-09" db="EMBL/GenBank/DDBJ databases">
        <title>Chitinophaga ginsengihumi sp. nov., isolated from soil of ginseng rhizosphere.</title>
        <authorList>
            <person name="Lee J."/>
        </authorList>
    </citation>
    <scope>NUCLEOTIDE SEQUENCE [LARGE SCALE GENOMIC DNA]</scope>
    <source>
        <strain evidence="6 7">BN140078</strain>
    </source>
</reference>
<dbReference type="Proteomes" id="UP000324611">
    <property type="component" value="Unassembled WGS sequence"/>
</dbReference>
<evidence type="ECO:0000256" key="3">
    <source>
        <dbReference type="ARBA" id="ARBA00023163"/>
    </source>
</evidence>
<dbReference type="InterPro" id="IPR018062">
    <property type="entry name" value="HTH_AraC-typ_CS"/>
</dbReference>
<organism evidence="6 7">
    <name type="scientific">Chitinophaga agrisoli</name>
    <dbReference type="NCBI Taxonomy" id="2607653"/>
    <lineage>
        <taxon>Bacteria</taxon>
        <taxon>Pseudomonadati</taxon>
        <taxon>Bacteroidota</taxon>
        <taxon>Chitinophagia</taxon>
        <taxon>Chitinophagales</taxon>
        <taxon>Chitinophagaceae</taxon>
        <taxon>Chitinophaga</taxon>
    </lineage>
</organism>
<evidence type="ECO:0000313" key="6">
    <source>
        <dbReference type="EMBL" id="KAA2241499.1"/>
    </source>
</evidence>
<dbReference type="PROSITE" id="PS01124">
    <property type="entry name" value="HTH_ARAC_FAMILY_2"/>
    <property type="match status" value="1"/>
</dbReference>
<comment type="caution">
    <text evidence="6">The sequence shown here is derived from an EMBL/GenBank/DDBJ whole genome shotgun (WGS) entry which is preliminary data.</text>
</comment>
<dbReference type="InterPro" id="IPR018060">
    <property type="entry name" value="HTH_AraC"/>
</dbReference>
<evidence type="ECO:0000256" key="2">
    <source>
        <dbReference type="ARBA" id="ARBA00023125"/>
    </source>
</evidence>
<feature type="transmembrane region" description="Helical" evidence="4">
    <location>
        <begin position="185"/>
        <end position="204"/>
    </location>
</feature>
<dbReference type="InterPro" id="IPR009057">
    <property type="entry name" value="Homeodomain-like_sf"/>
</dbReference>
<dbReference type="EMBL" id="VUOC01000003">
    <property type="protein sequence ID" value="KAA2241499.1"/>
    <property type="molecule type" value="Genomic_DNA"/>
</dbReference>
<evidence type="ECO:0000259" key="5">
    <source>
        <dbReference type="PROSITE" id="PS01124"/>
    </source>
</evidence>
<name>A0A5B2VTR4_9BACT</name>
<feature type="domain" description="HTH araC/xylS-type" evidence="5">
    <location>
        <begin position="286"/>
        <end position="390"/>
    </location>
</feature>
<feature type="transmembrane region" description="Helical" evidence="4">
    <location>
        <begin position="65"/>
        <end position="86"/>
    </location>
</feature>
<dbReference type="Gene3D" id="1.10.10.60">
    <property type="entry name" value="Homeodomain-like"/>
    <property type="match status" value="2"/>
</dbReference>
<dbReference type="GO" id="GO:0043565">
    <property type="term" value="F:sequence-specific DNA binding"/>
    <property type="evidence" value="ECO:0007669"/>
    <property type="project" value="InterPro"/>
</dbReference>
<feature type="transmembrane region" description="Helical" evidence="4">
    <location>
        <begin position="12"/>
        <end position="31"/>
    </location>
</feature>
<dbReference type="PANTHER" id="PTHR43280:SF29">
    <property type="entry name" value="ARAC-FAMILY TRANSCRIPTIONAL REGULATOR"/>
    <property type="match status" value="1"/>
</dbReference>
<evidence type="ECO:0000256" key="4">
    <source>
        <dbReference type="SAM" id="Phobius"/>
    </source>
</evidence>
<feature type="transmembrane region" description="Helical" evidence="4">
    <location>
        <begin position="210"/>
        <end position="231"/>
    </location>
</feature>
<dbReference type="Pfam" id="PF12833">
    <property type="entry name" value="HTH_18"/>
    <property type="match status" value="1"/>
</dbReference>
<keyword evidence="4" id="KW-1133">Transmembrane helix</keyword>
<dbReference type="SMART" id="SM00342">
    <property type="entry name" value="HTH_ARAC"/>
    <property type="match status" value="1"/>
</dbReference>
<keyword evidence="4" id="KW-0472">Membrane</keyword>
<gene>
    <name evidence="6" type="ORF">F0L74_16520</name>
</gene>
<accession>A0A5B2VTR4</accession>
<feature type="transmembrane region" description="Helical" evidence="4">
    <location>
        <begin position="98"/>
        <end position="119"/>
    </location>
</feature>
<keyword evidence="2" id="KW-0238">DNA-binding</keyword>
<dbReference type="GO" id="GO:0003700">
    <property type="term" value="F:DNA-binding transcription factor activity"/>
    <property type="evidence" value="ECO:0007669"/>
    <property type="project" value="InterPro"/>
</dbReference>
<keyword evidence="3" id="KW-0804">Transcription</keyword>
<dbReference type="SUPFAM" id="SSF46689">
    <property type="entry name" value="Homeodomain-like"/>
    <property type="match status" value="1"/>
</dbReference>
<keyword evidence="4" id="KW-0812">Transmembrane</keyword>
<evidence type="ECO:0000313" key="7">
    <source>
        <dbReference type="Proteomes" id="UP000324611"/>
    </source>
</evidence>
<keyword evidence="7" id="KW-1185">Reference proteome</keyword>
<dbReference type="AlphaFoldDB" id="A0A5B2VTR4"/>